<evidence type="ECO:0000313" key="2">
    <source>
        <dbReference type="EMBL" id="MFD1829887.1"/>
    </source>
</evidence>
<reference evidence="3" key="1">
    <citation type="journal article" date="2019" name="Int. J. Syst. Evol. Microbiol.">
        <title>The Global Catalogue of Microorganisms (GCM) 10K type strain sequencing project: providing services to taxonomists for standard genome sequencing and annotation.</title>
        <authorList>
            <consortium name="The Broad Institute Genomics Platform"/>
            <consortium name="The Broad Institute Genome Sequencing Center for Infectious Disease"/>
            <person name="Wu L."/>
            <person name="Ma J."/>
        </authorList>
    </citation>
    <scope>NUCLEOTIDE SEQUENCE [LARGE SCALE GENOMIC DNA]</scope>
    <source>
        <strain evidence="3">CGMCC 4.7455</strain>
    </source>
</reference>
<dbReference type="RefSeq" id="WP_380898849.1">
    <property type="nucleotide sequence ID" value="NZ_JBHUFU010000004.1"/>
</dbReference>
<proteinExistence type="predicted"/>
<evidence type="ECO:0000313" key="3">
    <source>
        <dbReference type="Proteomes" id="UP001597365"/>
    </source>
</evidence>
<organism evidence="2 3">
    <name type="scientific">Streptomyces desertarenae</name>
    <dbReference type="NCBI Taxonomy" id="2666184"/>
    <lineage>
        <taxon>Bacteria</taxon>
        <taxon>Bacillati</taxon>
        <taxon>Actinomycetota</taxon>
        <taxon>Actinomycetes</taxon>
        <taxon>Kitasatosporales</taxon>
        <taxon>Streptomycetaceae</taxon>
        <taxon>Streptomyces</taxon>
    </lineage>
</organism>
<dbReference type="EMBL" id="JBHUFU010000004">
    <property type="protein sequence ID" value="MFD1829887.1"/>
    <property type="molecule type" value="Genomic_DNA"/>
</dbReference>
<dbReference type="Pfam" id="PF14040">
    <property type="entry name" value="DNase_NucA_NucB"/>
    <property type="match status" value="1"/>
</dbReference>
<evidence type="ECO:0000259" key="1">
    <source>
        <dbReference type="Pfam" id="PF14040"/>
    </source>
</evidence>
<accession>A0ABW4PGN4</accession>
<gene>
    <name evidence="2" type="ORF">ACFSJS_09435</name>
</gene>
<dbReference type="InterPro" id="IPR029476">
    <property type="entry name" value="DNase_NucA_NucB"/>
</dbReference>
<comment type="caution">
    <text evidence="2">The sequence shown here is derived from an EMBL/GenBank/DDBJ whole genome shotgun (WGS) entry which is preliminary data.</text>
</comment>
<keyword evidence="3" id="KW-1185">Reference proteome</keyword>
<feature type="domain" description="Deoxyribonuclease NucA/NucB" evidence="1">
    <location>
        <begin position="268"/>
        <end position="338"/>
    </location>
</feature>
<sequence length="342" mass="37696">MNRDTGAAFGPAAVDIDIIDCQNEPYSYTDSGLVIDHFSWCQASYYDVEIKRCTSSGSCTTVGKADFRLTTIGHGTDGDRKVEFVTLMDDVTLTGDVGQVSSQLLRISMECTPYSSAQCTADANNGKTDTISGWQSVPSTFFRFTSPLTGSTGTDQISWYDFHSTLTLVGANSVEMGGNGFRCDSATYVYNKGCVFDLVIELWYDLSVSNPDVDETAYHIYEAQYWPDRTVPSWEGKTVPGSIDSSEPLTRVYHDKSLRDANHRKAVSTCRQYFGDDYAQRGLDCDEYPFQSTLQGAAAGDNRYSARALTSSDNQNAGNLLGQWYGSQRILDGDPFYVAIIE</sequence>
<protein>
    <submittedName>
        <fullName evidence="2">NucA/NucB deoxyribonuclease domain-containing protein</fullName>
    </submittedName>
</protein>
<name>A0ABW4PGN4_9ACTN</name>
<dbReference type="Proteomes" id="UP001597365">
    <property type="component" value="Unassembled WGS sequence"/>
</dbReference>